<organism evidence="2 3">
    <name type="scientific">Marinomonas polaris DSM 16579</name>
    <dbReference type="NCBI Taxonomy" id="1122206"/>
    <lineage>
        <taxon>Bacteria</taxon>
        <taxon>Pseudomonadati</taxon>
        <taxon>Pseudomonadota</taxon>
        <taxon>Gammaproteobacteria</taxon>
        <taxon>Oceanospirillales</taxon>
        <taxon>Oceanospirillaceae</taxon>
        <taxon>Marinomonas</taxon>
    </lineage>
</organism>
<evidence type="ECO:0000313" key="2">
    <source>
        <dbReference type="EMBL" id="SHG77916.1"/>
    </source>
</evidence>
<keyword evidence="3" id="KW-1185">Reference proteome</keyword>
<dbReference type="InterPro" id="IPR027275">
    <property type="entry name" value="PRC-brl_dom"/>
</dbReference>
<evidence type="ECO:0000313" key="3">
    <source>
        <dbReference type="Proteomes" id="UP000184517"/>
    </source>
</evidence>
<proteinExistence type="predicted"/>
<dbReference type="InterPro" id="IPR011033">
    <property type="entry name" value="PRC_barrel-like_sf"/>
</dbReference>
<reference evidence="3" key="1">
    <citation type="submission" date="2016-11" db="EMBL/GenBank/DDBJ databases">
        <authorList>
            <person name="Varghese N."/>
            <person name="Submissions S."/>
        </authorList>
    </citation>
    <scope>NUCLEOTIDE SEQUENCE [LARGE SCALE GENOMIC DNA]</scope>
    <source>
        <strain evidence="3">DSM 16579</strain>
    </source>
</reference>
<feature type="domain" description="PRC-barrel" evidence="1">
    <location>
        <begin position="7"/>
        <end position="56"/>
    </location>
</feature>
<sequence>MLRSMNDLEKYTIAASDGHVGMVKDVLFDDLTWVVRYFVVETGLWLMHRKVLISPISIQKPNRWEHILPVLITTDQVKNSPKIDTDQPVSRQHEMDYLGFYGYPNYWGGTGLWAGGMYPYLMYPGYIDSLNGDEEIHKAEVAHQAVYDAENQENHQNKDPNLRSCQAIIDYHVHAKDGDIGHIAEILVEENTWAVRYLVINTSNWWGGHQVLISPEWIKDIDWLDESLTIDLTRQLIKDSPEYDSTEQINRHQEAEMYEHYGLTGYWARAPKANLVAQQ</sequence>
<gene>
    <name evidence="2" type="ORF">SAMN02745753_04478</name>
</gene>
<evidence type="ECO:0000259" key="1">
    <source>
        <dbReference type="Pfam" id="PF05239"/>
    </source>
</evidence>
<dbReference type="AlphaFoldDB" id="A0A1M5MKZ0"/>
<dbReference type="GO" id="GO:0030077">
    <property type="term" value="C:plasma membrane light-harvesting complex"/>
    <property type="evidence" value="ECO:0007669"/>
    <property type="project" value="InterPro"/>
</dbReference>
<dbReference type="EMBL" id="FQVF01000030">
    <property type="protein sequence ID" value="SHG77916.1"/>
    <property type="molecule type" value="Genomic_DNA"/>
</dbReference>
<dbReference type="GO" id="GO:0019684">
    <property type="term" value="P:photosynthesis, light reaction"/>
    <property type="evidence" value="ECO:0007669"/>
    <property type="project" value="InterPro"/>
</dbReference>
<dbReference type="SUPFAM" id="SSF50346">
    <property type="entry name" value="PRC-barrel domain"/>
    <property type="match status" value="2"/>
</dbReference>
<dbReference type="OrthoDB" id="9793882at2"/>
<dbReference type="InterPro" id="IPR014747">
    <property type="entry name" value="Bac_photo_RC_H_C"/>
</dbReference>
<dbReference type="STRING" id="1122206.SAMN02745753_04478"/>
<name>A0A1M5MKZ0_9GAMM</name>
<accession>A0A1M5MKZ0</accession>
<protein>
    <recommendedName>
        <fullName evidence="1">PRC-barrel domain-containing protein</fullName>
    </recommendedName>
</protein>
<dbReference type="Gene3D" id="3.90.50.10">
    <property type="entry name" value="Photosynthetic Reaction Center, subunit H, domain 2"/>
    <property type="match status" value="2"/>
</dbReference>
<dbReference type="RefSeq" id="WP_072842248.1">
    <property type="nucleotide sequence ID" value="NZ_FQVF01000030.1"/>
</dbReference>
<dbReference type="Proteomes" id="UP000184517">
    <property type="component" value="Unassembled WGS sequence"/>
</dbReference>
<dbReference type="Pfam" id="PF05239">
    <property type="entry name" value="PRC"/>
    <property type="match status" value="1"/>
</dbReference>